<dbReference type="AlphaFoldDB" id="A0AAD4Y6P8"/>
<dbReference type="GO" id="GO:0006412">
    <property type="term" value="P:translation"/>
    <property type="evidence" value="ECO:0007669"/>
    <property type="project" value="InterPro"/>
</dbReference>
<evidence type="ECO:0000256" key="1">
    <source>
        <dbReference type="ARBA" id="ARBA00022980"/>
    </source>
</evidence>
<evidence type="ECO:0000256" key="3">
    <source>
        <dbReference type="SAM" id="Phobius"/>
    </source>
</evidence>
<dbReference type="SUPFAM" id="SSF52313">
    <property type="entry name" value="Ribosomal protein S2"/>
    <property type="match status" value="1"/>
</dbReference>
<dbReference type="GO" id="GO:0015935">
    <property type="term" value="C:small ribosomal subunit"/>
    <property type="evidence" value="ECO:0007669"/>
    <property type="project" value="InterPro"/>
</dbReference>
<keyword evidence="1" id="KW-0689">Ribosomal protein</keyword>
<keyword evidence="2" id="KW-0687">Ribonucleoprotein</keyword>
<feature type="transmembrane region" description="Helical" evidence="3">
    <location>
        <begin position="57"/>
        <end position="76"/>
    </location>
</feature>
<dbReference type="InterPro" id="IPR023591">
    <property type="entry name" value="Ribosomal_uS2_flav_dom_sf"/>
</dbReference>
<sequence>MKQHVYKRKSHDIYIINLKRTLQKLLLAAHAIVVIESPVDISVISSENTGLRAVLKFAAATGAIPIAGCFTLGTFANQI</sequence>
<dbReference type="Proteomes" id="UP001214576">
    <property type="component" value="Unassembled WGS sequence"/>
</dbReference>
<evidence type="ECO:0000313" key="4">
    <source>
        <dbReference type="EMBL" id="KAI4536323.1"/>
    </source>
</evidence>
<evidence type="ECO:0000256" key="2">
    <source>
        <dbReference type="ARBA" id="ARBA00023274"/>
    </source>
</evidence>
<gene>
    <name evidence="4" type="ORF">MG293_013715</name>
</gene>
<keyword evidence="3" id="KW-1133">Transmembrane helix</keyword>
<name>A0AAD4Y6P8_OVIAM</name>
<proteinExistence type="predicted"/>
<keyword evidence="3" id="KW-0472">Membrane</keyword>
<dbReference type="GO" id="GO:0003735">
    <property type="term" value="F:structural constituent of ribosome"/>
    <property type="evidence" value="ECO:0007669"/>
    <property type="project" value="InterPro"/>
</dbReference>
<dbReference type="EMBL" id="JAKZEL010000016">
    <property type="protein sequence ID" value="KAI4536323.1"/>
    <property type="molecule type" value="Genomic_DNA"/>
</dbReference>
<organism evidence="4 5">
    <name type="scientific">Ovis ammon polii</name>
    <dbReference type="NCBI Taxonomy" id="230172"/>
    <lineage>
        <taxon>Eukaryota</taxon>
        <taxon>Metazoa</taxon>
        <taxon>Chordata</taxon>
        <taxon>Craniata</taxon>
        <taxon>Vertebrata</taxon>
        <taxon>Euteleostomi</taxon>
        <taxon>Mammalia</taxon>
        <taxon>Eutheria</taxon>
        <taxon>Laurasiatheria</taxon>
        <taxon>Artiodactyla</taxon>
        <taxon>Ruminantia</taxon>
        <taxon>Pecora</taxon>
        <taxon>Bovidae</taxon>
        <taxon>Caprinae</taxon>
        <taxon>Ovis</taxon>
    </lineage>
</organism>
<keyword evidence="3" id="KW-0812">Transmembrane</keyword>
<accession>A0AAD4Y6P8</accession>
<dbReference type="PANTHER" id="PTHR11489">
    <property type="entry name" value="40S RIBOSOMAL PROTEIN SA"/>
    <property type="match status" value="1"/>
</dbReference>
<dbReference type="InterPro" id="IPR005707">
    <property type="entry name" value="Ribosomal_uS2_euk/arc"/>
</dbReference>
<reference evidence="4" key="1">
    <citation type="submission" date="2022-03" db="EMBL/GenBank/DDBJ databases">
        <title>Genomic analyses of argali, domestic sheep and their hybrids provide insights into chromosomal evolution, heterosis and genetic basis of agronomic traits.</title>
        <authorList>
            <person name="Li M."/>
        </authorList>
    </citation>
    <scope>NUCLEOTIDE SEQUENCE</scope>
    <source>
        <strain evidence="4">CAU-MHL-2022a</strain>
        <tissue evidence="4">Skin</tissue>
    </source>
</reference>
<evidence type="ECO:0000313" key="5">
    <source>
        <dbReference type="Proteomes" id="UP001214576"/>
    </source>
</evidence>
<comment type="caution">
    <text evidence="4">The sequence shown here is derived from an EMBL/GenBank/DDBJ whole genome shotgun (WGS) entry which is preliminary data.</text>
</comment>
<keyword evidence="5" id="KW-1185">Reference proteome</keyword>
<protein>
    <submittedName>
        <fullName evidence="4">Uncharacterized protein</fullName>
    </submittedName>
</protein>
<dbReference type="Gene3D" id="3.40.50.10490">
    <property type="entry name" value="Glucose-6-phosphate isomerase like protein, domain 1"/>
    <property type="match status" value="1"/>
</dbReference>